<sequence>MRRFLTIGMPINNASKPPIPPATLIQPPGIISLIVASQPSIIGMMPPSCSITTVLGGVAGVVSTVSACSTAATSVASPGAVSTSIAVSVAAVSSSASCASTSSAVLTEASASSAVATVSSSSVSSVRLPPVKFFREILFTGLLTTSAGAASGVTSVVAALSSVVSVVAFSAVSVVVSTFSDEISGAAAVSTVSTGTSGAAFPCPSACLASFAKTSLLTCNSLSIFACVSSIMPRISDNSFRNCLFSSAKALFSSANAVICARKAPLTLSPLPLAAWLSPPALRMDKRPFSGIRGVTGAIAGALAMRLVRAALLGFAANLS</sequence>
<dbReference type="AlphaFoldDB" id="A0A1H6FE27"/>
<name>A0A1H6FE27_9GAMM</name>
<gene>
    <name evidence="1" type="ORF">MBHS_03291</name>
</gene>
<protein>
    <submittedName>
        <fullName evidence="1">Uncharacterized protein</fullName>
    </submittedName>
</protein>
<dbReference type="EMBL" id="FMSV02000530">
    <property type="protein sequence ID" value="SEH07416.1"/>
    <property type="molecule type" value="Genomic_DNA"/>
</dbReference>
<accession>A0A1H6FE27</accession>
<evidence type="ECO:0000313" key="2">
    <source>
        <dbReference type="Proteomes" id="UP000236724"/>
    </source>
</evidence>
<keyword evidence="2" id="KW-1185">Reference proteome</keyword>
<organism evidence="1 2">
    <name type="scientific">Candidatus Venteria ishoeyi</name>
    <dbReference type="NCBI Taxonomy" id="1899563"/>
    <lineage>
        <taxon>Bacteria</taxon>
        <taxon>Pseudomonadati</taxon>
        <taxon>Pseudomonadota</taxon>
        <taxon>Gammaproteobacteria</taxon>
        <taxon>Thiotrichales</taxon>
        <taxon>Thiotrichaceae</taxon>
        <taxon>Venteria</taxon>
    </lineage>
</organism>
<dbReference type="Proteomes" id="UP000236724">
    <property type="component" value="Unassembled WGS sequence"/>
</dbReference>
<reference evidence="1 2" key="1">
    <citation type="submission" date="2016-10" db="EMBL/GenBank/DDBJ databases">
        <authorList>
            <person name="de Groot N.N."/>
        </authorList>
    </citation>
    <scope>NUCLEOTIDE SEQUENCE [LARGE SCALE GENOMIC DNA]</scope>
    <source>
        <strain evidence="1">MBHS1</strain>
    </source>
</reference>
<evidence type="ECO:0000313" key="1">
    <source>
        <dbReference type="EMBL" id="SEH07416.1"/>
    </source>
</evidence>
<proteinExistence type="predicted"/>